<comment type="caution">
    <text evidence="2">The sequence shown here is derived from an EMBL/GenBank/DDBJ whole genome shotgun (WGS) entry which is preliminary data.</text>
</comment>
<proteinExistence type="predicted"/>
<organism evidence="2 3">
    <name type="scientific">Dendrobium nobile</name>
    <name type="common">Orchid</name>
    <dbReference type="NCBI Taxonomy" id="94219"/>
    <lineage>
        <taxon>Eukaryota</taxon>
        <taxon>Viridiplantae</taxon>
        <taxon>Streptophyta</taxon>
        <taxon>Embryophyta</taxon>
        <taxon>Tracheophyta</taxon>
        <taxon>Spermatophyta</taxon>
        <taxon>Magnoliopsida</taxon>
        <taxon>Liliopsida</taxon>
        <taxon>Asparagales</taxon>
        <taxon>Orchidaceae</taxon>
        <taxon>Epidendroideae</taxon>
        <taxon>Malaxideae</taxon>
        <taxon>Dendrobiinae</taxon>
        <taxon>Dendrobium</taxon>
    </lineage>
</organism>
<evidence type="ECO:0000313" key="3">
    <source>
        <dbReference type="Proteomes" id="UP000829196"/>
    </source>
</evidence>
<dbReference type="EMBL" id="JAGYWB010000017">
    <property type="protein sequence ID" value="KAI0493914.1"/>
    <property type="molecule type" value="Genomic_DNA"/>
</dbReference>
<sequence length="271" mass="29735">MTRSESPISRIALPADPGVSAGRAEQVQELPPPQLPRLPHSPCGDEYYEEYGRSCLSRRQAESLVGQDIGGNIITFRPRRINVRVIGLQLHNFLLLSLTCIKLSLIHPLLVNNELSKALVAIVKEEGVLSEEVVATGVAIGGDFSTEKESRRCLGRCFCTKEAKSVFGMGQVEPSNQQEARQKVRSRQLFHAEKELDAVDVGVVGRRQQAVLVSLRCKRLALLAFGGEGVRVGGSSQTCEIRRQIQLAWAEIKKKSEKIGGMEAVEAGFFS</sequence>
<accession>A0A8T3ACZ0</accession>
<dbReference type="AlphaFoldDB" id="A0A8T3ACZ0"/>
<evidence type="ECO:0000256" key="1">
    <source>
        <dbReference type="SAM" id="MobiDB-lite"/>
    </source>
</evidence>
<name>A0A8T3ACZ0_DENNO</name>
<evidence type="ECO:0000313" key="2">
    <source>
        <dbReference type="EMBL" id="KAI0493914.1"/>
    </source>
</evidence>
<keyword evidence="3" id="KW-1185">Reference proteome</keyword>
<protein>
    <submittedName>
        <fullName evidence="2">Uncharacterized protein</fullName>
    </submittedName>
</protein>
<dbReference type="Proteomes" id="UP000829196">
    <property type="component" value="Unassembled WGS sequence"/>
</dbReference>
<reference evidence="2" key="1">
    <citation type="journal article" date="2022" name="Front. Genet.">
        <title>Chromosome-Scale Assembly of the Dendrobium nobile Genome Provides Insights Into the Molecular Mechanism of the Biosynthesis of the Medicinal Active Ingredient of Dendrobium.</title>
        <authorList>
            <person name="Xu Q."/>
            <person name="Niu S.-C."/>
            <person name="Li K.-L."/>
            <person name="Zheng P.-J."/>
            <person name="Zhang X.-J."/>
            <person name="Jia Y."/>
            <person name="Liu Y."/>
            <person name="Niu Y.-X."/>
            <person name="Yu L.-H."/>
            <person name="Chen D.-F."/>
            <person name="Zhang G.-Q."/>
        </authorList>
    </citation>
    <scope>NUCLEOTIDE SEQUENCE</scope>
    <source>
        <tissue evidence="2">Leaf</tissue>
    </source>
</reference>
<gene>
    <name evidence="2" type="ORF">KFK09_024041</name>
</gene>
<feature type="region of interest" description="Disordered" evidence="1">
    <location>
        <begin position="1"/>
        <end position="40"/>
    </location>
</feature>